<organism evidence="2 3">
    <name type="scientific">Nonomuraea aridisoli</name>
    <dbReference type="NCBI Taxonomy" id="2070368"/>
    <lineage>
        <taxon>Bacteria</taxon>
        <taxon>Bacillati</taxon>
        <taxon>Actinomycetota</taxon>
        <taxon>Actinomycetes</taxon>
        <taxon>Streptosporangiales</taxon>
        <taxon>Streptosporangiaceae</taxon>
        <taxon>Nonomuraea</taxon>
    </lineage>
</organism>
<name>A0A2W2CD82_9ACTN</name>
<reference evidence="2 3" key="1">
    <citation type="submission" date="2018-01" db="EMBL/GenBank/DDBJ databases">
        <title>Draft genome sequence of Nonomuraea sp. KC333.</title>
        <authorList>
            <person name="Sahin N."/>
            <person name="Saygin H."/>
            <person name="Ay H."/>
        </authorList>
    </citation>
    <scope>NUCLEOTIDE SEQUENCE [LARGE SCALE GENOMIC DNA]</scope>
    <source>
        <strain evidence="2 3">KC333</strain>
    </source>
</reference>
<comment type="caution">
    <text evidence="2">The sequence shown here is derived from an EMBL/GenBank/DDBJ whole genome shotgun (WGS) entry which is preliminary data.</text>
</comment>
<sequence length="38" mass="3929">MAVGDTSTATQLHHGQHDARRDHLTGIGYGVAAGALWG</sequence>
<proteinExistence type="predicted"/>
<dbReference type="AlphaFoldDB" id="A0A2W2CD82"/>
<accession>A0A2W2CD82</accession>
<protein>
    <submittedName>
        <fullName evidence="2">EamA family transporter</fullName>
    </submittedName>
</protein>
<evidence type="ECO:0000313" key="3">
    <source>
        <dbReference type="Proteomes" id="UP000249304"/>
    </source>
</evidence>
<dbReference type="EMBL" id="POUD01000720">
    <property type="protein sequence ID" value="PZF97445.1"/>
    <property type="molecule type" value="Genomic_DNA"/>
</dbReference>
<keyword evidence="3" id="KW-1185">Reference proteome</keyword>
<feature type="region of interest" description="Disordered" evidence="1">
    <location>
        <begin position="1"/>
        <end position="20"/>
    </location>
</feature>
<evidence type="ECO:0000313" key="2">
    <source>
        <dbReference type="EMBL" id="PZF97445.1"/>
    </source>
</evidence>
<evidence type="ECO:0000256" key="1">
    <source>
        <dbReference type="SAM" id="MobiDB-lite"/>
    </source>
</evidence>
<gene>
    <name evidence="2" type="ORF">C1J01_48815</name>
</gene>
<feature type="compositionally biased region" description="Polar residues" evidence="1">
    <location>
        <begin position="1"/>
        <end position="13"/>
    </location>
</feature>
<feature type="non-terminal residue" evidence="2">
    <location>
        <position position="38"/>
    </location>
</feature>
<dbReference type="Proteomes" id="UP000249304">
    <property type="component" value="Unassembled WGS sequence"/>
</dbReference>